<dbReference type="InterPro" id="IPR038434">
    <property type="entry name" value="YARHG_sf"/>
</dbReference>
<dbReference type="Pfam" id="PF13308">
    <property type="entry name" value="YARHG"/>
    <property type="match status" value="1"/>
</dbReference>
<name>A0A6I3SI81_HELMO</name>
<evidence type="ECO:0000259" key="1">
    <source>
        <dbReference type="SMART" id="SM01324"/>
    </source>
</evidence>
<dbReference type="OrthoDB" id="2236865at2"/>
<dbReference type="Proteomes" id="UP000430670">
    <property type="component" value="Unassembled WGS sequence"/>
</dbReference>
<dbReference type="SMART" id="SM01324">
    <property type="entry name" value="YARHG"/>
    <property type="match status" value="1"/>
</dbReference>
<organism evidence="2 3">
    <name type="scientific">Heliobacterium mobile</name>
    <name type="common">Heliobacillus mobilis</name>
    <dbReference type="NCBI Taxonomy" id="28064"/>
    <lineage>
        <taxon>Bacteria</taxon>
        <taxon>Bacillati</taxon>
        <taxon>Bacillota</taxon>
        <taxon>Clostridia</taxon>
        <taxon>Eubacteriales</taxon>
        <taxon>Heliobacteriaceae</taxon>
        <taxon>Heliobacterium</taxon>
    </lineage>
</organism>
<dbReference type="EMBL" id="WNKU01000004">
    <property type="protein sequence ID" value="MTV48387.1"/>
    <property type="molecule type" value="Genomic_DNA"/>
</dbReference>
<reference evidence="2 3" key="1">
    <citation type="submission" date="2019-11" db="EMBL/GenBank/DDBJ databases">
        <title>Whole-genome sequence of a the green, strictly anaerobic photosynthetic bacterium Heliobacillus mobilis DSM 6151.</title>
        <authorList>
            <person name="Kyndt J.A."/>
            <person name="Meyer T.E."/>
        </authorList>
    </citation>
    <scope>NUCLEOTIDE SEQUENCE [LARGE SCALE GENOMIC DNA]</scope>
    <source>
        <strain evidence="2 3">DSM 6151</strain>
    </source>
</reference>
<accession>A0A6I3SI81</accession>
<keyword evidence="3" id="KW-1185">Reference proteome</keyword>
<evidence type="ECO:0000313" key="3">
    <source>
        <dbReference type="Proteomes" id="UP000430670"/>
    </source>
</evidence>
<dbReference type="AlphaFoldDB" id="A0A6I3SI81"/>
<gene>
    <name evidence="2" type="ORF">GJ688_05245</name>
</gene>
<feature type="domain" description="YARHG" evidence="1">
    <location>
        <begin position="1"/>
        <end position="92"/>
    </location>
</feature>
<dbReference type="InterPro" id="IPR025582">
    <property type="entry name" value="YARHG_dom"/>
</dbReference>
<proteinExistence type="predicted"/>
<protein>
    <submittedName>
        <fullName evidence="2">YARHG domain-containing protein</fullName>
    </submittedName>
</protein>
<comment type="caution">
    <text evidence="2">The sequence shown here is derived from an EMBL/GenBank/DDBJ whole genome shotgun (WGS) entry which is preliminary data.</text>
</comment>
<evidence type="ECO:0000313" key="2">
    <source>
        <dbReference type="EMBL" id="MTV48387.1"/>
    </source>
</evidence>
<dbReference type="Gene3D" id="1.20.58.1690">
    <property type="match status" value="1"/>
</dbReference>
<sequence length="97" mass="11537">MPGRYPWTVYRAVTYDDLNGMSKEELDIMRNEIYARHGWIFELAKFRNYFGQQPWYQPGGRFSQRQQVNEAVSNSLTPLEKANAEKILEYQKAKGQW</sequence>